<dbReference type="PATRIC" id="fig|1227499.3.peg.1646"/>
<keyword evidence="1" id="KW-1133">Transmembrane helix</keyword>
<gene>
    <name evidence="2" type="ORF">C493_08156</name>
</gene>
<sequence length="116" mass="12591">MSRDNLLAEDDSTLRGWPGLPDSLRRAATGPATAATFALLVVPFALGWYDAALFSPLALPGYLLFGIGTAIGNAVAPRFEFWLYWAPFLAGSYGVSVIVGYGYERWIARTDDRSSL</sequence>
<reference evidence="2 3" key="1">
    <citation type="journal article" date="2014" name="PLoS Genet.">
        <title>Phylogenetically driven sequencing of extremely halophilic archaea reveals strategies for static and dynamic osmo-response.</title>
        <authorList>
            <person name="Becker E.A."/>
            <person name="Seitzer P.M."/>
            <person name="Tritt A."/>
            <person name="Larsen D."/>
            <person name="Krusor M."/>
            <person name="Yao A.I."/>
            <person name="Wu D."/>
            <person name="Madern D."/>
            <person name="Eisen J.A."/>
            <person name="Darling A.E."/>
            <person name="Facciotti M.T."/>
        </authorList>
    </citation>
    <scope>NUCLEOTIDE SEQUENCE [LARGE SCALE GENOMIC DNA]</scope>
    <source>
        <strain evidence="2 3">JCM 12255</strain>
    </source>
</reference>
<evidence type="ECO:0000256" key="1">
    <source>
        <dbReference type="SAM" id="Phobius"/>
    </source>
</evidence>
<keyword evidence="1" id="KW-0812">Transmembrane</keyword>
<dbReference type="RefSeq" id="WP_007258930.1">
    <property type="nucleotide sequence ID" value="NZ_AOHZ01000041.1"/>
</dbReference>
<feature type="transmembrane region" description="Helical" evidence="1">
    <location>
        <begin position="28"/>
        <end position="49"/>
    </location>
</feature>
<keyword evidence="3" id="KW-1185">Reference proteome</keyword>
<dbReference type="EMBL" id="AOHZ01000041">
    <property type="protein sequence ID" value="ELY57443.1"/>
    <property type="molecule type" value="Genomic_DNA"/>
</dbReference>
<comment type="caution">
    <text evidence="2">The sequence shown here is derived from an EMBL/GenBank/DDBJ whole genome shotgun (WGS) entry which is preliminary data.</text>
</comment>
<feature type="transmembrane region" description="Helical" evidence="1">
    <location>
        <begin position="56"/>
        <end position="76"/>
    </location>
</feature>
<evidence type="ECO:0000313" key="3">
    <source>
        <dbReference type="Proteomes" id="UP000011602"/>
    </source>
</evidence>
<evidence type="ECO:0000313" key="2">
    <source>
        <dbReference type="EMBL" id="ELY57443.1"/>
    </source>
</evidence>
<keyword evidence="1" id="KW-0472">Membrane</keyword>
<dbReference type="Proteomes" id="UP000011602">
    <property type="component" value="Unassembled WGS sequence"/>
</dbReference>
<dbReference type="STRING" id="1227499.C493_08156"/>
<organism evidence="2 3">
    <name type="scientific">Natronolimnohabitans innermongolicus JCM 12255</name>
    <dbReference type="NCBI Taxonomy" id="1227499"/>
    <lineage>
        <taxon>Archaea</taxon>
        <taxon>Methanobacteriati</taxon>
        <taxon>Methanobacteriota</taxon>
        <taxon>Stenosarchaea group</taxon>
        <taxon>Halobacteria</taxon>
        <taxon>Halobacteriales</taxon>
        <taxon>Natrialbaceae</taxon>
        <taxon>Natronolimnohabitans</taxon>
    </lineage>
</organism>
<proteinExistence type="predicted"/>
<name>L9X9Y9_9EURY</name>
<dbReference type="AlphaFoldDB" id="L9X9Y9"/>
<feature type="transmembrane region" description="Helical" evidence="1">
    <location>
        <begin position="82"/>
        <end position="103"/>
    </location>
</feature>
<dbReference type="eggNOG" id="arCOG11840">
    <property type="taxonomic scope" value="Archaea"/>
</dbReference>
<accession>L9X9Y9</accession>
<protein>
    <submittedName>
        <fullName evidence="2">Uncharacterized protein</fullName>
    </submittedName>
</protein>